<evidence type="ECO:0000313" key="2">
    <source>
        <dbReference type="EnsemblPlants" id="TuG1812G0500003231.01.T01"/>
    </source>
</evidence>
<dbReference type="Proteomes" id="UP000015106">
    <property type="component" value="Chromosome 5"/>
</dbReference>
<reference evidence="2" key="3">
    <citation type="submission" date="2022-06" db="UniProtKB">
        <authorList>
            <consortium name="EnsemblPlants"/>
        </authorList>
    </citation>
    <scope>IDENTIFICATION</scope>
</reference>
<dbReference type="AlphaFoldDB" id="A0A8R7QHT2"/>
<protein>
    <submittedName>
        <fullName evidence="2">Uncharacterized protein</fullName>
    </submittedName>
</protein>
<evidence type="ECO:0000313" key="3">
    <source>
        <dbReference type="Proteomes" id="UP000015106"/>
    </source>
</evidence>
<feature type="signal peptide" evidence="1">
    <location>
        <begin position="1"/>
        <end position="24"/>
    </location>
</feature>
<dbReference type="Gramene" id="TuG1812G0500003231.01.T01">
    <property type="protein sequence ID" value="TuG1812G0500003231.01.T01"/>
    <property type="gene ID" value="TuG1812G0500003231.01"/>
</dbReference>
<evidence type="ECO:0000256" key="1">
    <source>
        <dbReference type="SAM" id="SignalP"/>
    </source>
</evidence>
<name>A0A8R7QHT2_TRIUA</name>
<dbReference type="EnsemblPlants" id="TuG1812G0500003231.01.T01">
    <property type="protein sequence ID" value="TuG1812G0500003231.01.T01"/>
    <property type="gene ID" value="TuG1812G0500003231.01"/>
</dbReference>
<feature type="chain" id="PRO_5035944269" evidence="1">
    <location>
        <begin position="25"/>
        <end position="61"/>
    </location>
</feature>
<reference evidence="2" key="2">
    <citation type="submission" date="2018-03" db="EMBL/GenBank/DDBJ databases">
        <title>The Triticum urartu genome reveals the dynamic nature of wheat genome evolution.</title>
        <authorList>
            <person name="Ling H."/>
            <person name="Ma B."/>
            <person name="Shi X."/>
            <person name="Liu H."/>
            <person name="Dong L."/>
            <person name="Sun H."/>
            <person name="Cao Y."/>
            <person name="Gao Q."/>
            <person name="Zheng S."/>
            <person name="Li Y."/>
            <person name="Yu Y."/>
            <person name="Du H."/>
            <person name="Qi M."/>
            <person name="Li Y."/>
            <person name="Yu H."/>
            <person name="Cui Y."/>
            <person name="Wang N."/>
            <person name="Chen C."/>
            <person name="Wu H."/>
            <person name="Zhao Y."/>
            <person name="Zhang J."/>
            <person name="Li Y."/>
            <person name="Zhou W."/>
            <person name="Zhang B."/>
            <person name="Hu W."/>
            <person name="Eijk M."/>
            <person name="Tang J."/>
            <person name="Witsenboer H."/>
            <person name="Zhao S."/>
            <person name="Li Z."/>
            <person name="Zhang A."/>
            <person name="Wang D."/>
            <person name="Liang C."/>
        </authorList>
    </citation>
    <scope>NUCLEOTIDE SEQUENCE [LARGE SCALE GENOMIC DNA]</scope>
    <source>
        <strain evidence="2">cv. G1812</strain>
    </source>
</reference>
<reference evidence="3" key="1">
    <citation type="journal article" date="2013" name="Nature">
        <title>Draft genome of the wheat A-genome progenitor Triticum urartu.</title>
        <authorList>
            <person name="Ling H.Q."/>
            <person name="Zhao S."/>
            <person name="Liu D."/>
            <person name="Wang J."/>
            <person name="Sun H."/>
            <person name="Zhang C."/>
            <person name="Fan H."/>
            <person name="Li D."/>
            <person name="Dong L."/>
            <person name="Tao Y."/>
            <person name="Gao C."/>
            <person name="Wu H."/>
            <person name="Li Y."/>
            <person name="Cui Y."/>
            <person name="Guo X."/>
            <person name="Zheng S."/>
            <person name="Wang B."/>
            <person name="Yu K."/>
            <person name="Liang Q."/>
            <person name="Yang W."/>
            <person name="Lou X."/>
            <person name="Chen J."/>
            <person name="Feng M."/>
            <person name="Jian J."/>
            <person name="Zhang X."/>
            <person name="Luo G."/>
            <person name="Jiang Y."/>
            <person name="Liu J."/>
            <person name="Wang Z."/>
            <person name="Sha Y."/>
            <person name="Zhang B."/>
            <person name="Wu H."/>
            <person name="Tang D."/>
            <person name="Shen Q."/>
            <person name="Xue P."/>
            <person name="Zou S."/>
            <person name="Wang X."/>
            <person name="Liu X."/>
            <person name="Wang F."/>
            <person name="Yang Y."/>
            <person name="An X."/>
            <person name="Dong Z."/>
            <person name="Zhang K."/>
            <person name="Zhang X."/>
            <person name="Luo M.C."/>
            <person name="Dvorak J."/>
            <person name="Tong Y."/>
            <person name="Wang J."/>
            <person name="Yang H."/>
            <person name="Li Z."/>
            <person name="Wang D."/>
            <person name="Zhang A."/>
            <person name="Wang J."/>
        </authorList>
    </citation>
    <scope>NUCLEOTIDE SEQUENCE</scope>
    <source>
        <strain evidence="3">cv. G1812</strain>
    </source>
</reference>
<accession>A0A8R7QHT2</accession>
<sequence length="61" mass="6749">EQFPWRFAAGSVFVALVIASAALANAPACARPLARLRTMRGVTIKALKQENKEQMYTFFCS</sequence>
<keyword evidence="1" id="KW-0732">Signal</keyword>
<organism evidence="2 3">
    <name type="scientific">Triticum urartu</name>
    <name type="common">Red wild einkorn</name>
    <name type="synonym">Crithodium urartu</name>
    <dbReference type="NCBI Taxonomy" id="4572"/>
    <lineage>
        <taxon>Eukaryota</taxon>
        <taxon>Viridiplantae</taxon>
        <taxon>Streptophyta</taxon>
        <taxon>Embryophyta</taxon>
        <taxon>Tracheophyta</taxon>
        <taxon>Spermatophyta</taxon>
        <taxon>Magnoliopsida</taxon>
        <taxon>Liliopsida</taxon>
        <taxon>Poales</taxon>
        <taxon>Poaceae</taxon>
        <taxon>BOP clade</taxon>
        <taxon>Pooideae</taxon>
        <taxon>Triticodae</taxon>
        <taxon>Triticeae</taxon>
        <taxon>Triticinae</taxon>
        <taxon>Triticum</taxon>
    </lineage>
</organism>
<keyword evidence="3" id="KW-1185">Reference proteome</keyword>
<proteinExistence type="predicted"/>